<comment type="subcellular location">
    <subcellularLocation>
        <location evidence="1">Cell membrane</location>
        <topology evidence="1">Multi-pass membrane protein</topology>
    </subcellularLocation>
    <subcellularLocation>
        <location evidence="7">Membrane</location>
        <topology evidence="7">Multi-pass membrane protein</topology>
    </subcellularLocation>
</comment>
<evidence type="ECO:0000256" key="2">
    <source>
        <dbReference type="ARBA" id="ARBA00005346"/>
    </source>
</evidence>
<organism evidence="10 11">
    <name type="scientific">Candidatus Thermofonsia Clade 1 bacterium</name>
    <dbReference type="NCBI Taxonomy" id="2364210"/>
    <lineage>
        <taxon>Bacteria</taxon>
        <taxon>Bacillati</taxon>
        <taxon>Chloroflexota</taxon>
        <taxon>Candidatus Thermofontia</taxon>
        <taxon>Candidatus Thermofonsia Clade 1</taxon>
    </lineage>
</organism>
<reference evidence="10 11" key="1">
    <citation type="submission" date="2017-11" db="EMBL/GenBank/DDBJ databases">
        <title>Evolution of Phototrophy in the Chloroflexi Phylum Driven by Horizontal Gene Transfer.</title>
        <authorList>
            <person name="Ward L.M."/>
            <person name="Hemp J."/>
            <person name="Shih P.M."/>
            <person name="Mcglynn S.E."/>
            <person name="Fischer W."/>
        </authorList>
    </citation>
    <scope>NUCLEOTIDE SEQUENCE [LARGE SCALE GENOMIC DNA]</scope>
    <source>
        <strain evidence="10">CP2_2F</strain>
    </source>
</reference>
<sequence length="496" mass="52578">MNMNNPLFIGVIFVPLLCVALGLLIGRHRTWQHLLIFGGGVVAWLCSLALLAANFNSGIQTYRLGGWAPPYGIVFVADKLSAVFAAMATTVVMAGLLYALGCKDKCVTYPAFMPLFATMGVGLSGALYTGDIFTLFVFVELMVISSTALVAISDNRLGLEAAIKYLFISAMGSLFLLIAIGSIYTTFGTLTIADIAQKLATGERPLLAQAAAVMLTCAFLLKSAVFPFHFWQPDFHTTAPTPVHAVLSSVVVKVGVYGLIRMITTLFIAEAPIIQSLLVVLGVIGIFFGSLGALRTYDAKRMLAYSTFGQIGFILVAIGWGTPLALIGALVYAVNHSFIKAALLMLTGVVSSRTYGKTATKREIGGVGKGMVLTSILYLLGGMALAGMPPLNGFISKVALVQGGIEAQGWIALVLAVAAGLITLQYMIGTWSLLFQQPPDEGVKAKPYGDAQFAPLFLISLCVLFGLYATPLIDVVTRTVADLGDPTLYIRAVFGG</sequence>
<protein>
    <recommendedName>
        <fullName evidence="9">NADH:quinone oxidoreductase/Mrp antiporter transmembrane domain-containing protein</fullName>
    </recommendedName>
</protein>
<evidence type="ECO:0000256" key="8">
    <source>
        <dbReference type="SAM" id="Phobius"/>
    </source>
</evidence>
<dbReference type="InterPro" id="IPR050586">
    <property type="entry name" value="CPA3_Na-H_Antiporter_D"/>
</dbReference>
<feature type="transmembrane region" description="Helical" evidence="8">
    <location>
        <begin position="410"/>
        <end position="435"/>
    </location>
</feature>
<keyword evidence="5 8" id="KW-1133">Transmembrane helix</keyword>
<feature type="transmembrane region" description="Helical" evidence="8">
    <location>
        <begin position="207"/>
        <end position="231"/>
    </location>
</feature>
<dbReference type="GO" id="GO:0042773">
    <property type="term" value="P:ATP synthesis coupled electron transport"/>
    <property type="evidence" value="ECO:0007669"/>
    <property type="project" value="InterPro"/>
</dbReference>
<dbReference type="InterPro" id="IPR001750">
    <property type="entry name" value="ND/Mrp_TM"/>
</dbReference>
<dbReference type="InterPro" id="IPR003918">
    <property type="entry name" value="NADH_UbQ_OxRdtase"/>
</dbReference>
<dbReference type="AlphaFoldDB" id="A0A2M8P3L7"/>
<evidence type="ECO:0000256" key="6">
    <source>
        <dbReference type="ARBA" id="ARBA00023136"/>
    </source>
</evidence>
<dbReference type="Proteomes" id="UP000228921">
    <property type="component" value="Unassembled WGS sequence"/>
</dbReference>
<evidence type="ECO:0000256" key="7">
    <source>
        <dbReference type="RuleBase" id="RU000320"/>
    </source>
</evidence>
<feature type="transmembrane region" description="Helical" evidence="8">
    <location>
        <begin position="132"/>
        <end position="153"/>
    </location>
</feature>
<dbReference type="PRINTS" id="PR01437">
    <property type="entry name" value="NUOXDRDTASE4"/>
</dbReference>
<proteinExistence type="inferred from homology"/>
<dbReference type="Pfam" id="PF00361">
    <property type="entry name" value="Proton_antipo_M"/>
    <property type="match status" value="1"/>
</dbReference>
<dbReference type="EMBL" id="PGTK01000001">
    <property type="protein sequence ID" value="PJF32140.1"/>
    <property type="molecule type" value="Genomic_DNA"/>
</dbReference>
<evidence type="ECO:0000313" key="10">
    <source>
        <dbReference type="EMBL" id="PJF32140.1"/>
    </source>
</evidence>
<name>A0A2M8P3L7_9CHLR</name>
<feature type="transmembrane region" description="Helical" evidence="8">
    <location>
        <begin position="243"/>
        <end position="267"/>
    </location>
</feature>
<feature type="transmembrane region" description="Helical" evidence="8">
    <location>
        <begin position="73"/>
        <end position="100"/>
    </location>
</feature>
<dbReference type="GO" id="GO:0005886">
    <property type="term" value="C:plasma membrane"/>
    <property type="evidence" value="ECO:0007669"/>
    <property type="project" value="UniProtKB-SubCell"/>
</dbReference>
<evidence type="ECO:0000256" key="3">
    <source>
        <dbReference type="ARBA" id="ARBA00022475"/>
    </source>
</evidence>
<feature type="domain" description="NADH:quinone oxidoreductase/Mrp antiporter transmembrane" evidence="9">
    <location>
        <begin position="130"/>
        <end position="423"/>
    </location>
</feature>
<dbReference type="PANTHER" id="PTHR42703">
    <property type="entry name" value="NADH DEHYDROGENASE"/>
    <property type="match status" value="1"/>
</dbReference>
<evidence type="ECO:0000256" key="4">
    <source>
        <dbReference type="ARBA" id="ARBA00022692"/>
    </source>
</evidence>
<feature type="transmembrane region" description="Helical" evidence="8">
    <location>
        <begin position="456"/>
        <end position="473"/>
    </location>
</feature>
<evidence type="ECO:0000256" key="5">
    <source>
        <dbReference type="ARBA" id="ARBA00022989"/>
    </source>
</evidence>
<keyword evidence="3" id="KW-1003">Cell membrane</keyword>
<feature type="transmembrane region" description="Helical" evidence="8">
    <location>
        <begin position="6"/>
        <end position="26"/>
    </location>
</feature>
<feature type="transmembrane region" description="Helical" evidence="8">
    <location>
        <begin position="165"/>
        <end position="187"/>
    </location>
</feature>
<feature type="transmembrane region" description="Helical" evidence="8">
    <location>
        <begin position="33"/>
        <end position="53"/>
    </location>
</feature>
<feature type="transmembrane region" description="Helical" evidence="8">
    <location>
        <begin position="107"/>
        <end position="126"/>
    </location>
</feature>
<feature type="transmembrane region" description="Helical" evidence="8">
    <location>
        <begin position="273"/>
        <end position="291"/>
    </location>
</feature>
<dbReference type="GO" id="GO:0008137">
    <property type="term" value="F:NADH dehydrogenase (ubiquinone) activity"/>
    <property type="evidence" value="ECO:0007669"/>
    <property type="project" value="InterPro"/>
</dbReference>
<dbReference type="PANTHER" id="PTHR42703:SF1">
    <property type="entry name" value="NA(+)_H(+) ANTIPORTER SUBUNIT D1"/>
    <property type="match status" value="1"/>
</dbReference>
<feature type="transmembrane region" description="Helical" evidence="8">
    <location>
        <begin position="371"/>
        <end position="390"/>
    </location>
</feature>
<comment type="caution">
    <text evidence="10">The sequence shown here is derived from an EMBL/GenBank/DDBJ whole genome shotgun (WGS) entry which is preliminary data.</text>
</comment>
<accession>A0A2M8P3L7</accession>
<keyword evidence="4 7" id="KW-0812">Transmembrane</keyword>
<evidence type="ECO:0000256" key="1">
    <source>
        <dbReference type="ARBA" id="ARBA00004651"/>
    </source>
</evidence>
<evidence type="ECO:0000259" key="9">
    <source>
        <dbReference type="Pfam" id="PF00361"/>
    </source>
</evidence>
<comment type="similarity">
    <text evidence="2">Belongs to the CPA3 antiporters (TC 2.A.63) subunit D family.</text>
</comment>
<keyword evidence="6 8" id="KW-0472">Membrane</keyword>
<gene>
    <name evidence="10" type="ORF">CUN51_00485</name>
</gene>
<evidence type="ECO:0000313" key="11">
    <source>
        <dbReference type="Proteomes" id="UP000228921"/>
    </source>
</evidence>